<dbReference type="EMBL" id="CABDUW010000032">
    <property type="protein sequence ID" value="VTJ53719.1"/>
    <property type="molecule type" value="Genomic_DNA"/>
</dbReference>
<dbReference type="Proteomes" id="UP000335636">
    <property type="component" value="Unassembled WGS sequence"/>
</dbReference>
<dbReference type="AlphaFoldDB" id="A0A5E4A9J1"/>
<evidence type="ECO:0000313" key="2">
    <source>
        <dbReference type="EMBL" id="KAF7473806.1"/>
    </source>
</evidence>
<feature type="compositionally biased region" description="Polar residues" evidence="1">
    <location>
        <begin position="195"/>
        <end position="206"/>
    </location>
</feature>
<feature type="compositionally biased region" description="Low complexity" evidence="1">
    <location>
        <begin position="164"/>
        <end position="185"/>
    </location>
</feature>
<dbReference type="Proteomes" id="UP000662637">
    <property type="component" value="Unassembled WGS sequence"/>
</dbReference>
<sequence length="206" mass="20713">MTRKALGRAPRSCPLPASPRPARRRCGPAGPPRTPFCPSGPAATARCSGLATGTSAGPGKPLPRQPPPARASRSGATYLERRSVPADLRLSPSATATAERNDPDAAAGGGHLLCPPTPDSWPMAARAGGGSANQRRPGEVGGVEESRRELEVGCRAPWLAGQNAASRAPAGSAPGPGRCAASPAPLAHPGPTAAAAQTSAVQIRRL</sequence>
<dbReference type="EMBL" id="WJEC01004937">
    <property type="protein sequence ID" value="KAF7473806.1"/>
    <property type="molecule type" value="Genomic_DNA"/>
</dbReference>
<reference evidence="2" key="2">
    <citation type="submission" date="2020-08" db="EMBL/GenBank/DDBJ databases">
        <authorList>
            <person name="Shumante A."/>
            <person name="Zimin A.V."/>
            <person name="Puiu D."/>
            <person name="Salzberg S.L."/>
        </authorList>
    </citation>
    <scope>NUCLEOTIDE SEQUENCE</scope>
    <source>
        <strain evidence="2">WC2-LM</strain>
        <tissue evidence="2">Liver</tissue>
    </source>
</reference>
<evidence type="ECO:0000313" key="4">
    <source>
        <dbReference type="Proteomes" id="UP000335636"/>
    </source>
</evidence>
<reference evidence="3 4" key="1">
    <citation type="submission" date="2019-04" db="EMBL/GenBank/DDBJ databases">
        <authorList>
            <person name="Alioto T."/>
            <person name="Alioto T."/>
        </authorList>
    </citation>
    <scope>NUCLEOTIDE SEQUENCE [LARGE SCALE GENOMIC DNA]</scope>
</reference>
<keyword evidence="4" id="KW-1185">Reference proteome</keyword>
<feature type="compositionally biased region" description="Pro residues" evidence="1">
    <location>
        <begin position="60"/>
        <end position="69"/>
    </location>
</feature>
<gene>
    <name evidence="2" type="ORF">GHT09_015553</name>
    <name evidence="3" type="ORF">MONAX_5E003905</name>
</gene>
<name>A0A5E4A9J1_MARMO</name>
<evidence type="ECO:0000256" key="1">
    <source>
        <dbReference type="SAM" id="MobiDB-lite"/>
    </source>
</evidence>
<feature type="region of interest" description="Disordered" evidence="1">
    <location>
        <begin position="1"/>
        <end position="148"/>
    </location>
</feature>
<protein>
    <submittedName>
        <fullName evidence="3">Uncharacterized protein</fullName>
    </submittedName>
</protein>
<organism evidence="3 4">
    <name type="scientific">Marmota monax</name>
    <name type="common">Woodchuck</name>
    <dbReference type="NCBI Taxonomy" id="9995"/>
    <lineage>
        <taxon>Eukaryota</taxon>
        <taxon>Metazoa</taxon>
        <taxon>Chordata</taxon>
        <taxon>Craniata</taxon>
        <taxon>Vertebrata</taxon>
        <taxon>Euteleostomi</taxon>
        <taxon>Mammalia</taxon>
        <taxon>Eutheria</taxon>
        <taxon>Euarchontoglires</taxon>
        <taxon>Glires</taxon>
        <taxon>Rodentia</taxon>
        <taxon>Sciuromorpha</taxon>
        <taxon>Sciuridae</taxon>
        <taxon>Xerinae</taxon>
        <taxon>Marmotini</taxon>
        <taxon>Marmota</taxon>
    </lineage>
</organism>
<evidence type="ECO:0000313" key="3">
    <source>
        <dbReference type="EMBL" id="VTJ53719.1"/>
    </source>
</evidence>
<accession>A0A5E4A9J1</accession>
<proteinExistence type="predicted"/>
<feature type="region of interest" description="Disordered" evidence="1">
    <location>
        <begin position="163"/>
        <end position="206"/>
    </location>
</feature>